<evidence type="ECO:0000259" key="1">
    <source>
        <dbReference type="PROSITE" id="PS50097"/>
    </source>
</evidence>
<evidence type="ECO:0000313" key="3">
    <source>
        <dbReference type="Proteomes" id="UP001362999"/>
    </source>
</evidence>
<sequence>MSGATESSDKNENRHPTFYFQDAPLVFQIFPRGVPGLLYRLHPGFLGIRSAFFKDVFSLPRGPDADPNVRTEGTSDDNPILLPITVEQQDFDNLLCYMYLGAGASPKTDEFLVSLLKTAAFFQVKDGIAHVIAEFDRQATNLDHGVRFELARLYSIDEWIRPSFEELVNKPLEEFTKALISQLGDEGLYWVLKTKGEIETVRRQFTFDTHPVCTDPACDNPARCMDAWLSEWHRMRWMWGTGYPTKEIDFMDQAVAALMELQTHDPIRATVRIENGHLVTY</sequence>
<dbReference type="Proteomes" id="UP001362999">
    <property type="component" value="Unassembled WGS sequence"/>
</dbReference>
<feature type="domain" description="BTB" evidence="1">
    <location>
        <begin position="21"/>
        <end position="107"/>
    </location>
</feature>
<dbReference type="InterPro" id="IPR000210">
    <property type="entry name" value="BTB/POZ_dom"/>
</dbReference>
<dbReference type="AlphaFoldDB" id="A0AAW0BXN8"/>
<dbReference type="EMBL" id="JAWWNJ010000026">
    <property type="protein sequence ID" value="KAK7030024.1"/>
    <property type="molecule type" value="Genomic_DNA"/>
</dbReference>
<dbReference type="Pfam" id="PF00651">
    <property type="entry name" value="BTB"/>
    <property type="match status" value="1"/>
</dbReference>
<proteinExistence type="predicted"/>
<reference evidence="2 3" key="1">
    <citation type="journal article" date="2024" name="J Genomics">
        <title>Draft genome sequencing and assembly of Favolaschia claudopus CIRM-BRFM 2984 isolated from oak limbs.</title>
        <authorList>
            <person name="Navarro D."/>
            <person name="Drula E."/>
            <person name="Chaduli D."/>
            <person name="Cazenave R."/>
            <person name="Ahrendt S."/>
            <person name="Wang J."/>
            <person name="Lipzen A."/>
            <person name="Daum C."/>
            <person name="Barry K."/>
            <person name="Grigoriev I.V."/>
            <person name="Favel A."/>
            <person name="Rosso M.N."/>
            <person name="Martin F."/>
        </authorList>
    </citation>
    <scope>NUCLEOTIDE SEQUENCE [LARGE SCALE GENOMIC DNA]</scope>
    <source>
        <strain evidence="2 3">CIRM-BRFM 2984</strain>
    </source>
</reference>
<comment type="caution">
    <text evidence="2">The sequence shown here is derived from an EMBL/GenBank/DDBJ whole genome shotgun (WGS) entry which is preliminary data.</text>
</comment>
<keyword evidence="3" id="KW-1185">Reference proteome</keyword>
<protein>
    <recommendedName>
        <fullName evidence="1">BTB domain-containing protein</fullName>
    </recommendedName>
</protein>
<name>A0AAW0BXN8_9AGAR</name>
<gene>
    <name evidence="2" type="ORF">R3P38DRAFT_3314636</name>
</gene>
<dbReference type="InterPro" id="IPR011333">
    <property type="entry name" value="SKP1/BTB/POZ_sf"/>
</dbReference>
<dbReference type="PROSITE" id="PS50097">
    <property type="entry name" value="BTB"/>
    <property type="match status" value="1"/>
</dbReference>
<evidence type="ECO:0000313" key="2">
    <source>
        <dbReference type="EMBL" id="KAK7030024.1"/>
    </source>
</evidence>
<organism evidence="2 3">
    <name type="scientific">Favolaschia claudopus</name>
    <dbReference type="NCBI Taxonomy" id="2862362"/>
    <lineage>
        <taxon>Eukaryota</taxon>
        <taxon>Fungi</taxon>
        <taxon>Dikarya</taxon>
        <taxon>Basidiomycota</taxon>
        <taxon>Agaricomycotina</taxon>
        <taxon>Agaricomycetes</taxon>
        <taxon>Agaricomycetidae</taxon>
        <taxon>Agaricales</taxon>
        <taxon>Marasmiineae</taxon>
        <taxon>Mycenaceae</taxon>
        <taxon>Favolaschia</taxon>
    </lineage>
</organism>
<accession>A0AAW0BXN8</accession>
<dbReference type="Gene3D" id="3.30.710.10">
    <property type="entry name" value="Potassium Channel Kv1.1, Chain A"/>
    <property type="match status" value="1"/>
</dbReference>